<reference evidence="3 4" key="1">
    <citation type="submission" date="2018-08" db="EMBL/GenBank/DDBJ databases">
        <title>A genome reference for cultivated species of the human gut microbiota.</title>
        <authorList>
            <person name="Zou Y."/>
            <person name="Xue W."/>
            <person name="Luo G."/>
        </authorList>
    </citation>
    <scope>NUCLEOTIDE SEQUENCE [LARGE SCALE GENOMIC DNA]</scope>
    <source>
        <strain evidence="3 4">AF04-46</strain>
    </source>
</reference>
<evidence type="ECO:0000313" key="4">
    <source>
        <dbReference type="Proteomes" id="UP000286031"/>
    </source>
</evidence>
<dbReference type="AlphaFoldDB" id="A0A413ET60"/>
<reference evidence="5 6" key="2">
    <citation type="journal article" date="2019" name="Nat. Med.">
        <title>A library of human gut bacterial isolates paired with longitudinal multiomics data enables mechanistic microbiome research.</title>
        <authorList>
            <person name="Poyet M."/>
            <person name="Groussin M."/>
            <person name="Gibbons S.M."/>
            <person name="Avila-Pacheco J."/>
            <person name="Jiang X."/>
            <person name="Kearney S.M."/>
            <person name="Perrotta A.R."/>
            <person name="Berdy B."/>
            <person name="Zhao S."/>
            <person name="Lieberman T.D."/>
            <person name="Swanson P.K."/>
            <person name="Smith M."/>
            <person name="Roesemann S."/>
            <person name="Alexander J.E."/>
            <person name="Rich S.A."/>
            <person name="Livny J."/>
            <person name="Vlamakis H."/>
            <person name="Clish C."/>
            <person name="Bullock K."/>
            <person name="Deik A."/>
            <person name="Scott J."/>
            <person name="Pierce K.A."/>
            <person name="Xavier R.J."/>
            <person name="Alm E.J."/>
        </authorList>
    </citation>
    <scope>NUCLEOTIDE SEQUENCE [LARGE SCALE GENOMIC DNA]</scope>
    <source>
        <strain evidence="2 5">BIOML-A15</strain>
        <strain evidence="1 6">BIOML-A183</strain>
    </source>
</reference>
<dbReference type="Proteomes" id="UP000424805">
    <property type="component" value="Unassembled WGS sequence"/>
</dbReference>
<dbReference type="EMBL" id="VWFP01000001">
    <property type="protein sequence ID" value="KAA4630229.1"/>
    <property type="molecule type" value="Genomic_DNA"/>
</dbReference>
<accession>A0A413ET60</accession>
<dbReference type="EMBL" id="QSBI01000008">
    <property type="protein sequence ID" value="RGX10840.1"/>
    <property type="molecule type" value="Genomic_DNA"/>
</dbReference>
<evidence type="ECO:0000313" key="2">
    <source>
        <dbReference type="EMBL" id="KAA4630229.1"/>
    </source>
</evidence>
<protein>
    <submittedName>
        <fullName evidence="3">Uncharacterized protein</fullName>
    </submittedName>
</protein>
<sequence length="62" mass="7522">MFLRKEVHSPFLLVKQRYDNTLTTCRIAPDYTGLCRIKTDYTELYKLYRNMWKYVGICKIIP</sequence>
<proteinExistence type="predicted"/>
<comment type="caution">
    <text evidence="3">The sequence shown here is derived from an EMBL/GenBank/DDBJ whole genome shotgun (WGS) entry which is preliminary data.</text>
</comment>
<evidence type="ECO:0000313" key="6">
    <source>
        <dbReference type="Proteomes" id="UP000460135"/>
    </source>
</evidence>
<dbReference type="Proteomes" id="UP000286031">
    <property type="component" value="Unassembled WGS sequence"/>
</dbReference>
<dbReference type="EMBL" id="VWLX01000007">
    <property type="protein sequence ID" value="KAA3805327.1"/>
    <property type="molecule type" value="Genomic_DNA"/>
</dbReference>
<name>A0A413ET60_BACOV</name>
<evidence type="ECO:0000313" key="3">
    <source>
        <dbReference type="EMBL" id="RGX10840.1"/>
    </source>
</evidence>
<evidence type="ECO:0000313" key="5">
    <source>
        <dbReference type="Proteomes" id="UP000424805"/>
    </source>
</evidence>
<dbReference type="Proteomes" id="UP000460135">
    <property type="component" value="Unassembled WGS sequence"/>
</dbReference>
<gene>
    <name evidence="3" type="ORF">DWV35_08420</name>
    <name evidence="2" type="ORF">F3B90_00220</name>
    <name evidence="1" type="ORF">F3F51_10870</name>
</gene>
<evidence type="ECO:0000313" key="1">
    <source>
        <dbReference type="EMBL" id="KAA3805327.1"/>
    </source>
</evidence>
<organism evidence="3 4">
    <name type="scientific">Bacteroides ovatus</name>
    <dbReference type="NCBI Taxonomy" id="28116"/>
    <lineage>
        <taxon>Bacteria</taxon>
        <taxon>Pseudomonadati</taxon>
        <taxon>Bacteroidota</taxon>
        <taxon>Bacteroidia</taxon>
        <taxon>Bacteroidales</taxon>
        <taxon>Bacteroidaceae</taxon>
        <taxon>Bacteroides</taxon>
    </lineage>
</organism>